<evidence type="ECO:0000313" key="1">
    <source>
        <dbReference type="EMBL" id="KAJ9556745.1"/>
    </source>
</evidence>
<proteinExistence type="predicted"/>
<name>A0AA38WLF5_9ASTR</name>
<accession>A0AA38WLF5</accession>
<keyword evidence="2" id="KW-1185">Reference proteome</keyword>
<organism evidence="1 2">
    <name type="scientific">Centaurea solstitialis</name>
    <name type="common">yellow star-thistle</name>
    <dbReference type="NCBI Taxonomy" id="347529"/>
    <lineage>
        <taxon>Eukaryota</taxon>
        <taxon>Viridiplantae</taxon>
        <taxon>Streptophyta</taxon>
        <taxon>Embryophyta</taxon>
        <taxon>Tracheophyta</taxon>
        <taxon>Spermatophyta</taxon>
        <taxon>Magnoliopsida</taxon>
        <taxon>eudicotyledons</taxon>
        <taxon>Gunneridae</taxon>
        <taxon>Pentapetalae</taxon>
        <taxon>asterids</taxon>
        <taxon>campanulids</taxon>
        <taxon>Asterales</taxon>
        <taxon>Asteraceae</taxon>
        <taxon>Carduoideae</taxon>
        <taxon>Cardueae</taxon>
        <taxon>Centaureinae</taxon>
        <taxon>Centaurea</taxon>
    </lineage>
</organism>
<dbReference type="Proteomes" id="UP001172457">
    <property type="component" value="Chromosome 3"/>
</dbReference>
<dbReference type="EMBL" id="JARYMX010000003">
    <property type="protein sequence ID" value="KAJ9556745.1"/>
    <property type="molecule type" value="Genomic_DNA"/>
</dbReference>
<sequence length="114" mass="13037">MLQQLEFSYRFISSIPSPFPRCSHEFVLESTLRSSCSINALVHSSCLIPALSRTFKKEGMKLDWQWNFKPPETSKKMTSGMLDSLINAIILCRFGSYLQIVYYACSIEILKSSN</sequence>
<gene>
    <name evidence="1" type="ORF">OSB04_011359</name>
</gene>
<comment type="caution">
    <text evidence="1">The sequence shown here is derived from an EMBL/GenBank/DDBJ whole genome shotgun (WGS) entry which is preliminary data.</text>
</comment>
<evidence type="ECO:0000313" key="2">
    <source>
        <dbReference type="Proteomes" id="UP001172457"/>
    </source>
</evidence>
<reference evidence="1" key="1">
    <citation type="submission" date="2023-03" db="EMBL/GenBank/DDBJ databases">
        <title>Chromosome-scale reference genome and RAD-based genetic map of yellow starthistle (Centaurea solstitialis) reveal putative structural variation and QTLs associated with invader traits.</title>
        <authorList>
            <person name="Reatini B."/>
            <person name="Cang F.A."/>
            <person name="Jiang Q."/>
            <person name="Mckibben M.T.W."/>
            <person name="Barker M.S."/>
            <person name="Rieseberg L.H."/>
            <person name="Dlugosch K.M."/>
        </authorList>
    </citation>
    <scope>NUCLEOTIDE SEQUENCE</scope>
    <source>
        <strain evidence="1">CAN-66</strain>
        <tissue evidence="1">Leaf</tissue>
    </source>
</reference>
<dbReference type="AlphaFoldDB" id="A0AA38WLF5"/>
<protein>
    <submittedName>
        <fullName evidence="1">Uncharacterized protein</fullName>
    </submittedName>
</protein>